<evidence type="ECO:0000256" key="1">
    <source>
        <dbReference type="ARBA" id="ARBA00004370"/>
    </source>
</evidence>
<comment type="subcellular location">
    <subcellularLocation>
        <location evidence="1">Membrane</location>
    </subcellularLocation>
</comment>
<dbReference type="InterPro" id="IPR008816">
    <property type="entry name" value="Gly_zipper_2TM_dom"/>
</dbReference>
<evidence type="ECO:0000313" key="5">
    <source>
        <dbReference type="EMBL" id="GLS84659.1"/>
    </source>
</evidence>
<evidence type="ECO:0000313" key="6">
    <source>
        <dbReference type="Proteomes" id="UP001157439"/>
    </source>
</evidence>
<dbReference type="AlphaFoldDB" id="A0AA37TMW9"/>
<dbReference type="PANTHER" id="PTHR35603">
    <property type="match status" value="1"/>
</dbReference>
<keyword evidence="2" id="KW-0472">Membrane</keyword>
<feature type="domain" description="Glycine zipper 2TM" evidence="4">
    <location>
        <begin position="60"/>
        <end position="97"/>
    </location>
</feature>
<dbReference type="GO" id="GO:0019867">
    <property type="term" value="C:outer membrane"/>
    <property type="evidence" value="ECO:0007669"/>
    <property type="project" value="InterPro"/>
</dbReference>
<dbReference type="InterPro" id="IPR051407">
    <property type="entry name" value="Bact_OM_lipoprot/Surf_antigen"/>
</dbReference>
<evidence type="ECO:0000256" key="3">
    <source>
        <dbReference type="SAM" id="SignalP"/>
    </source>
</evidence>
<dbReference type="Proteomes" id="UP001157439">
    <property type="component" value="Unassembled WGS sequence"/>
</dbReference>
<sequence length="155" mass="16856">MKTVNQMVVIALLMCFSLGAQAYQRNQAVPVQKVEYGSVESVRNVTKEEIVQDRNSGWKTFGGAVLGGVIGHQFGGGRGQDVATVLGVIAGGAIANNRNPNQYKVQQQIVELMIRQESGETVMVVQDYDAGMVFRAGDEVRVVYLSGYVRVDKAM</sequence>
<proteinExistence type="predicted"/>
<dbReference type="Pfam" id="PF05433">
    <property type="entry name" value="Rick_17kDa_Anti"/>
    <property type="match status" value="1"/>
</dbReference>
<keyword evidence="6" id="KW-1185">Reference proteome</keyword>
<name>A0AA37TMW9_9GAMM</name>
<evidence type="ECO:0000256" key="2">
    <source>
        <dbReference type="ARBA" id="ARBA00023136"/>
    </source>
</evidence>
<gene>
    <name evidence="5" type="ORF">GCM10007894_26360</name>
</gene>
<comment type="caution">
    <text evidence="5">The sequence shown here is derived from an EMBL/GenBank/DDBJ whole genome shotgun (WGS) entry which is preliminary data.</text>
</comment>
<dbReference type="RefSeq" id="WP_095500347.1">
    <property type="nucleotide sequence ID" value="NZ_BSPO01000003.1"/>
</dbReference>
<evidence type="ECO:0000259" key="4">
    <source>
        <dbReference type="Pfam" id="PF05433"/>
    </source>
</evidence>
<keyword evidence="3" id="KW-0732">Signal</keyword>
<feature type="signal peptide" evidence="3">
    <location>
        <begin position="1"/>
        <end position="22"/>
    </location>
</feature>
<dbReference type="PANTHER" id="PTHR35603:SF2">
    <property type="entry name" value="OUTER MEMBRANE LIPOPROTEIN"/>
    <property type="match status" value="1"/>
</dbReference>
<dbReference type="EMBL" id="BSPO01000003">
    <property type="protein sequence ID" value="GLS84659.1"/>
    <property type="molecule type" value="Genomic_DNA"/>
</dbReference>
<organism evidence="5 6">
    <name type="scientific">Paraferrimonas haliotis</name>
    <dbReference type="NCBI Taxonomy" id="2013866"/>
    <lineage>
        <taxon>Bacteria</taxon>
        <taxon>Pseudomonadati</taxon>
        <taxon>Pseudomonadota</taxon>
        <taxon>Gammaproteobacteria</taxon>
        <taxon>Alteromonadales</taxon>
        <taxon>Ferrimonadaceae</taxon>
        <taxon>Paraferrimonas</taxon>
    </lineage>
</organism>
<reference evidence="5 6" key="1">
    <citation type="journal article" date="2014" name="Int. J. Syst. Evol. Microbiol.">
        <title>Complete genome sequence of Corynebacterium casei LMG S-19264T (=DSM 44701T), isolated from a smear-ripened cheese.</title>
        <authorList>
            <consortium name="US DOE Joint Genome Institute (JGI-PGF)"/>
            <person name="Walter F."/>
            <person name="Albersmeier A."/>
            <person name="Kalinowski J."/>
            <person name="Ruckert C."/>
        </authorList>
    </citation>
    <scope>NUCLEOTIDE SEQUENCE [LARGE SCALE GENOMIC DNA]</scope>
    <source>
        <strain evidence="5 6">NBRC 112785</strain>
    </source>
</reference>
<feature type="chain" id="PRO_5041208329" evidence="3">
    <location>
        <begin position="23"/>
        <end position="155"/>
    </location>
</feature>
<protein>
    <submittedName>
        <fullName evidence="5">Membrane protein</fullName>
    </submittedName>
</protein>
<accession>A0AA37TMW9</accession>